<organism evidence="4 5">
    <name type="scientific">Temnothorax curvispinosus</name>
    <dbReference type="NCBI Taxonomy" id="300111"/>
    <lineage>
        <taxon>Eukaryota</taxon>
        <taxon>Metazoa</taxon>
        <taxon>Ecdysozoa</taxon>
        <taxon>Arthropoda</taxon>
        <taxon>Hexapoda</taxon>
        <taxon>Insecta</taxon>
        <taxon>Pterygota</taxon>
        <taxon>Neoptera</taxon>
        <taxon>Endopterygota</taxon>
        <taxon>Hymenoptera</taxon>
        <taxon>Apocrita</taxon>
        <taxon>Aculeata</taxon>
        <taxon>Formicoidea</taxon>
        <taxon>Formicidae</taxon>
        <taxon>Myrmicinae</taxon>
        <taxon>Temnothorax</taxon>
    </lineage>
</organism>
<dbReference type="GO" id="GO:0042575">
    <property type="term" value="C:DNA polymerase complex"/>
    <property type="evidence" value="ECO:0007669"/>
    <property type="project" value="UniProtKB-ARBA"/>
</dbReference>
<keyword evidence="4" id="KW-1185">Reference proteome</keyword>
<dbReference type="Pfam" id="PF00078">
    <property type="entry name" value="RVT_1"/>
    <property type="match status" value="1"/>
</dbReference>
<dbReference type="Gene3D" id="3.10.10.10">
    <property type="entry name" value="HIV Type 1 Reverse Transcriptase, subunit A, domain 1"/>
    <property type="match status" value="1"/>
</dbReference>
<dbReference type="CDD" id="cd01647">
    <property type="entry name" value="RT_LTR"/>
    <property type="match status" value="1"/>
</dbReference>
<dbReference type="GeneID" id="112457802"/>
<sequence length="1140" mass="129589">AEKDKITILFEKFEAHFLPKENLPYERYKFFSYRQQPGQTLEQFITELKQRAMKCKLGELQDSLIKTMIICGVNNSTIREQLLQKDELTLDKAIEQCLIIEMSKARSDAIEGAQTNGNSVDAINRRRNQGSHQGGMSPAGKQRPTTTTGGGNSKQTKMITDCTKCGRSHAINKCPAFGKKCNACQIKNHFASKCLKNKDKVSKAENKVHKVEVGNAEDYMFVGSIDVDTVDSKDMVLMNEWSTSIKIRDKEINFKMDTGSRVNTLPLKTYNELGFPKNVLKRTDVVLSAYTGDLLKVVGNCVIPCVVGRKNYNLQFFVIDTDKKPLLGLLTLIKLNLVQRIDAVDSVNLNYKKLISDNKQLFEGIGCLKKPCHIELKENATPVVHPARKVPVHIKEKLKETLDALEKQGIIEKVDYSTDWVNSLVIVRKPNGDLRICLDPQDLNRVIKRIYCQIPTLEQIPTKFKGAKYFSTLDATKGFYQIQLDKESSDLCTFATPFGKYKWLRMPYGLCSAPEVFQENYSSVFNTESSETYIDDVIVWRKTKEEHDKRLLKVFQLAKENNVTFNLSKCKFGRTEIEYIGHIITDKGMYPNGNKICAIMEFQQPENKTDVQRLLDKTAPLRNLIKDNVEFIWSTERTKALDEIKKILCSQPVLQFFDKDKESVVSMDASKAGLGAVLMQNKLPCAYASKALTETQTRMRLQLQKYDIDLRYRPGKELVIADALSRAYVKEHNIAEWEEDIDAQVCLITSQINATPKKLEKLVEETNKDDELVELKKVILAGWPKNTKQLPNSVKSYKQYQSELTIADGLVFKGQSLVIPKNYFSKYPEIAELGNNMTSNTVIKRMKAIFARHGIPRTVISDGGTQFTSREFEQFAKEYEFDHIPLSPTYTQSNGMSERNIQTVKSMFKKALEGKSDLDLALLHYRNTPILGNVSPAEALMSRKLRSKLPYTNKMLKPKVATKLIAETVAKLQKDEQKYYNARNAKELPPIPDNSFVYVQRSPRSNWVPATVLCQMRDRSYKVKLQNGSIQIRNRRFIKLLKTRTVSLNAAPKTEASKKAEKEIEPKIYIEIVDNEVEPIQNVNNDAELQANSSTSSTEEFEDSRMESESTGSDSEVEAGNQTVRTASGRVSRPPQRLKL</sequence>
<protein>
    <submittedName>
        <fullName evidence="5">Uncharacterized protein K02A2.6-like</fullName>
    </submittedName>
</protein>
<reference evidence="5" key="1">
    <citation type="submission" date="2025-08" db="UniProtKB">
        <authorList>
            <consortium name="RefSeq"/>
        </authorList>
    </citation>
    <scope>IDENTIFICATION</scope>
    <source>
        <tissue evidence="5">Whole body</tissue>
    </source>
</reference>
<dbReference type="Proteomes" id="UP000504618">
    <property type="component" value="Unplaced"/>
</dbReference>
<dbReference type="SUPFAM" id="SSF56672">
    <property type="entry name" value="DNA/RNA polymerases"/>
    <property type="match status" value="1"/>
</dbReference>
<feature type="domain" description="Reverse transcriptase" evidence="2">
    <location>
        <begin position="408"/>
        <end position="584"/>
    </location>
</feature>
<feature type="domain" description="Integrase catalytic" evidence="3">
    <location>
        <begin position="787"/>
        <end position="958"/>
    </location>
</feature>
<dbReference type="PANTHER" id="PTHR37984">
    <property type="entry name" value="PROTEIN CBG26694"/>
    <property type="match status" value="1"/>
</dbReference>
<dbReference type="InterPro" id="IPR036397">
    <property type="entry name" value="RNaseH_sf"/>
</dbReference>
<dbReference type="InterPro" id="IPR043128">
    <property type="entry name" value="Rev_trsase/Diguanyl_cyclase"/>
</dbReference>
<feature type="region of interest" description="Disordered" evidence="1">
    <location>
        <begin position="110"/>
        <end position="154"/>
    </location>
</feature>
<dbReference type="RefSeq" id="XP_024876805.1">
    <property type="nucleotide sequence ID" value="XM_025021037.1"/>
</dbReference>
<feature type="compositionally biased region" description="Polar residues" evidence="1">
    <location>
        <begin position="143"/>
        <end position="154"/>
    </location>
</feature>
<dbReference type="InterPro" id="IPR001584">
    <property type="entry name" value="Integrase_cat-core"/>
</dbReference>
<dbReference type="GO" id="GO:0071897">
    <property type="term" value="P:DNA biosynthetic process"/>
    <property type="evidence" value="ECO:0007669"/>
    <property type="project" value="UniProtKB-ARBA"/>
</dbReference>
<dbReference type="InterPro" id="IPR000477">
    <property type="entry name" value="RT_dom"/>
</dbReference>
<dbReference type="Gene3D" id="3.30.420.10">
    <property type="entry name" value="Ribonuclease H-like superfamily/Ribonuclease H"/>
    <property type="match status" value="1"/>
</dbReference>
<dbReference type="Gene3D" id="2.40.70.10">
    <property type="entry name" value="Acid Proteases"/>
    <property type="match status" value="1"/>
</dbReference>
<evidence type="ECO:0000259" key="2">
    <source>
        <dbReference type="PROSITE" id="PS50878"/>
    </source>
</evidence>
<dbReference type="Pfam" id="PF17919">
    <property type="entry name" value="RT_RNaseH_2"/>
    <property type="match status" value="1"/>
</dbReference>
<dbReference type="GO" id="GO:0003676">
    <property type="term" value="F:nucleic acid binding"/>
    <property type="evidence" value="ECO:0007669"/>
    <property type="project" value="InterPro"/>
</dbReference>
<dbReference type="PANTHER" id="PTHR37984:SF7">
    <property type="entry name" value="INTEGRASE CATALYTIC DOMAIN-CONTAINING PROTEIN"/>
    <property type="match status" value="1"/>
</dbReference>
<evidence type="ECO:0000313" key="5">
    <source>
        <dbReference type="RefSeq" id="XP_024876805.1"/>
    </source>
</evidence>
<dbReference type="FunFam" id="3.30.420.10:FF:000063">
    <property type="entry name" value="Retrovirus-related Pol polyprotein from transposon 297-like Protein"/>
    <property type="match status" value="1"/>
</dbReference>
<dbReference type="OrthoDB" id="7555198at2759"/>
<dbReference type="GO" id="GO:0015074">
    <property type="term" value="P:DNA integration"/>
    <property type="evidence" value="ECO:0007669"/>
    <property type="project" value="InterPro"/>
</dbReference>
<gene>
    <name evidence="5" type="primary">LOC112457802</name>
</gene>
<evidence type="ECO:0000256" key="1">
    <source>
        <dbReference type="SAM" id="MobiDB-lite"/>
    </source>
</evidence>
<feature type="compositionally biased region" description="Polar residues" evidence="1">
    <location>
        <begin position="1109"/>
        <end position="1126"/>
    </location>
</feature>
<evidence type="ECO:0000259" key="3">
    <source>
        <dbReference type="PROSITE" id="PS50994"/>
    </source>
</evidence>
<dbReference type="InterPro" id="IPR050951">
    <property type="entry name" value="Retrovirus_Pol_polyprotein"/>
</dbReference>
<proteinExistence type="predicted"/>
<feature type="region of interest" description="Disordered" evidence="1">
    <location>
        <begin position="1084"/>
        <end position="1140"/>
    </location>
</feature>
<dbReference type="PROSITE" id="PS50994">
    <property type="entry name" value="INTEGRASE"/>
    <property type="match status" value="1"/>
</dbReference>
<dbReference type="PROSITE" id="PS50878">
    <property type="entry name" value="RT_POL"/>
    <property type="match status" value="1"/>
</dbReference>
<feature type="non-terminal residue" evidence="5">
    <location>
        <position position="1"/>
    </location>
</feature>
<dbReference type="AlphaFoldDB" id="A0A6J1Q7F2"/>
<name>A0A6J1Q7F2_9HYME</name>
<dbReference type="Gene3D" id="3.30.70.270">
    <property type="match status" value="2"/>
</dbReference>
<dbReference type="InterPro" id="IPR041577">
    <property type="entry name" value="RT_RNaseH_2"/>
</dbReference>
<evidence type="ECO:0000313" key="4">
    <source>
        <dbReference type="Proteomes" id="UP000504618"/>
    </source>
</evidence>
<dbReference type="Pfam" id="PF00665">
    <property type="entry name" value="rve"/>
    <property type="match status" value="1"/>
</dbReference>
<dbReference type="SUPFAM" id="SSF53098">
    <property type="entry name" value="Ribonuclease H-like"/>
    <property type="match status" value="1"/>
</dbReference>
<accession>A0A6J1Q7F2</accession>
<dbReference type="FunFam" id="3.10.10.10:FF:000003">
    <property type="entry name" value="Retrovirus-related Pol polyprotein from transposon 297-like Protein"/>
    <property type="match status" value="1"/>
</dbReference>
<dbReference type="InterPro" id="IPR012337">
    <property type="entry name" value="RNaseH-like_sf"/>
</dbReference>
<dbReference type="InterPro" id="IPR021109">
    <property type="entry name" value="Peptidase_aspartic_dom_sf"/>
</dbReference>
<dbReference type="InterPro" id="IPR043502">
    <property type="entry name" value="DNA/RNA_pol_sf"/>
</dbReference>